<evidence type="ECO:0000256" key="7">
    <source>
        <dbReference type="ARBA" id="ARBA00022679"/>
    </source>
</evidence>
<feature type="transmembrane region" description="Helical" evidence="16">
    <location>
        <begin position="40"/>
        <end position="62"/>
    </location>
</feature>
<dbReference type="EC" id="2.7.8.8" evidence="4"/>
<evidence type="ECO:0000256" key="2">
    <source>
        <dbReference type="ARBA" id="ARBA00004127"/>
    </source>
</evidence>
<comment type="caution">
    <text evidence="17">The sequence shown here is derived from an EMBL/GenBank/DDBJ whole genome shotgun (WGS) entry which is preliminary data.</text>
</comment>
<keyword evidence="13" id="KW-1208">Phospholipid metabolism</keyword>
<dbReference type="InterPro" id="IPR043130">
    <property type="entry name" value="CDP-OH_PTrfase_TM_dom"/>
</dbReference>
<dbReference type="InterPro" id="IPR004533">
    <property type="entry name" value="CDP-diaglyc--ser_O-PTrfase"/>
</dbReference>
<evidence type="ECO:0000256" key="16">
    <source>
        <dbReference type="SAM" id="Phobius"/>
    </source>
</evidence>
<evidence type="ECO:0000256" key="10">
    <source>
        <dbReference type="ARBA" id="ARBA00023098"/>
    </source>
</evidence>
<evidence type="ECO:0000256" key="12">
    <source>
        <dbReference type="ARBA" id="ARBA00023209"/>
    </source>
</evidence>
<keyword evidence="9 16" id="KW-1133">Transmembrane helix</keyword>
<dbReference type="Pfam" id="PF01066">
    <property type="entry name" value="CDP-OH_P_transf"/>
    <property type="match status" value="1"/>
</dbReference>
<feature type="transmembrane region" description="Helical" evidence="16">
    <location>
        <begin position="129"/>
        <end position="146"/>
    </location>
</feature>
<evidence type="ECO:0000256" key="8">
    <source>
        <dbReference type="ARBA" id="ARBA00022692"/>
    </source>
</evidence>
<keyword evidence="8 16" id="KW-0812">Transmembrane</keyword>
<evidence type="ECO:0000256" key="1">
    <source>
        <dbReference type="ARBA" id="ARBA00000287"/>
    </source>
</evidence>
<evidence type="ECO:0000256" key="6">
    <source>
        <dbReference type="ARBA" id="ARBA00022516"/>
    </source>
</evidence>
<keyword evidence="7 15" id="KW-0808">Transferase</keyword>
<name>A0ABQ2L7W8_9BACL</name>
<dbReference type="InterPro" id="IPR050324">
    <property type="entry name" value="CDP-alcohol_PTase-I"/>
</dbReference>
<organism evidence="17 18">
    <name type="scientific">Saccharibacillus kuerlensis</name>
    <dbReference type="NCBI Taxonomy" id="459527"/>
    <lineage>
        <taxon>Bacteria</taxon>
        <taxon>Bacillati</taxon>
        <taxon>Bacillota</taxon>
        <taxon>Bacilli</taxon>
        <taxon>Bacillales</taxon>
        <taxon>Paenibacillaceae</taxon>
        <taxon>Saccharibacillus</taxon>
    </lineage>
</organism>
<comment type="catalytic activity">
    <reaction evidence="1">
        <text>a CDP-1,2-diacyl-sn-glycerol + L-serine = a 1,2-diacyl-sn-glycero-3-phospho-L-serine + CMP + H(+)</text>
        <dbReference type="Rhea" id="RHEA:16913"/>
        <dbReference type="ChEBI" id="CHEBI:15378"/>
        <dbReference type="ChEBI" id="CHEBI:33384"/>
        <dbReference type="ChEBI" id="CHEBI:57262"/>
        <dbReference type="ChEBI" id="CHEBI:58332"/>
        <dbReference type="ChEBI" id="CHEBI:60377"/>
        <dbReference type="EC" id="2.7.8.8"/>
    </reaction>
</comment>
<dbReference type="RefSeq" id="WP_018977421.1">
    <property type="nucleotide sequence ID" value="NZ_BMLN01000011.1"/>
</dbReference>
<keyword evidence="18" id="KW-1185">Reference proteome</keyword>
<accession>A0ABQ2L7W8</accession>
<keyword evidence="12" id="KW-0594">Phospholipid biosynthesis</keyword>
<gene>
    <name evidence="17" type="primary">pssA</name>
    <name evidence="17" type="ORF">GCM10010969_33380</name>
</gene>
<keyword evidence="6" id="KW-0444">Lipid biosynthesis</keyword>
<reference evidence="18" key="1">
    <citation type="journal article" date="2019" name="Int. J. Syst. Evol. Microbiol.">
        <title>The Global Catalogue of Microorganisms (GCM) 10K type strain sequencing project: providing services to taxonomists for standard genome sequencing and annotation.</title>
        <authorList>
            <consortium name="The Broad Institute Genomics Platform"/>
            <consortium name="The Broad Institute Genome Sequencing Center for Infectious Disease"/>
            <person name="Wu L."/>
            <person name="Ma J."/>
        </authorList>
    </citation>
    <scope>NUCLEOTIDE SEQUENCE [LARGE SCALE GENOMIC DNA]</scope>
    <source>
        <strain evidence="18">CGMCC 1.6964</strain>
    </source>
</reference>
<dbReference type="EMBL" id="BMLN01000011">
    <property type="protein sequence ID" value="GGO06212.1"/>
    <property type="molecule type" value="Genomic_DNA"/>
</dbReference>
<dbReference type="NCBIfam" id="TIGR00473">
    <property type="entry name" value="pssA"/>
    <property type="match status" value="1"/>
</dbReference>
<evidence type="ECO:0000256" key="11">
    <source>
        <dbReference type="ARBA" id="ARBA00023136"/>
    </source>
</evidence>
<feature type="transmembrane region" description="Helical" evidence="16">
    <location>
        <begin position="12"/>
        <end position="34"/>
    </location>
</feature>
<sequence length="184" mass="19894">MLNKFGVIMVKKMIPSMLTLGNLLLGFTAILMTFNDRMKIAILLIIAGLICDFFDGFCARKLHVESAMGKELDSLADLVTFGVAPAILVHIFSLNQIPVFGIICCLVYVSCSALRLARFNAEQSHISGFIGMPTPLAALLVLLLAVTLKPLAVAVGTLLIGLLMVSHFSFPSLKKVEPEVVEDC</sequence>
<evidence type="ECO:0000256" key="13">
    <source>
        <dbReference type="ARBA" id="ARBA00023264"/>
    </source>
</evidence>
<dbReference type="Gene3D" id="1.20.120.1760">
    <property type="match status" value="1"/>
</dbReference>
<dbReference type="PANTHER" id="PTHR14269:SF61">
    <property type="entry name" value="CDP-DIACYLGLYCEROL--SERINE O-PHOSPHATIDYLTRANSFERASE"/>
    <property type="match status" value="1"/>
</dbReference>
<evidence type="ECO:0000256" key="5">
    <source>
        <dbReference type="ARBA" id="ARBA00017171"/>
    </source>
</evidence>
<dbReference type="PANTHER" id="PTHR14269">
    <property type="entry name" value="CDP-DIACYLGLYCEROL--GLYCEROL-3-PHOSPHATE 3-PHOSPHATIDYLTRANSFERASE-RELATED"/>
    <property type="match status" value="1"/>
</dbReference>
<evidence type="ECO:0000256" key="4">
    <source>
        <dbReference type="ARBA" id="ARBA00013174"/>
    </source>
</evidence>
<evidence type="ECO:0000256" key="3">
    <source>
        <dbReference type="ARBA" id="ARBA00010441"/>
    </source>
</evidence>
<keyword evidence="10" id="KW-0443">Lipid metabolism</keyword>
<evidence type="ECO:0000313" key="18">
    <source>
        <dbReference type="Proteomes" id="UP000606653"/>
    </source>
</evidence>
<protein>
    <recommendedName>
        <fullName evidence="5">CDP-diacylglycerol--serine O-phosphatidyltransferase</fullName>
        <ecNumber evidence="4">2.7.8.8</ecNumber>
    </recommendedName>
    <alternativeName>
        <fullName evidence="14">Phosphatidylserine synthase</fullName>
    </alternativeName>
</protein>
<feature type="transmembrane region" description="Helical" evidence="16">
    <location>
        <begin position="152"/>
        <end position="170"/>
    </location>
</feature>
<proteinExistence type="inferred from homology"/>
<dbReference type="Proteomes" id="UP000606653">
    <property type="component" value="Unassembled WGS sequence"/>
</dbReference>
<feature type="transmembrane region" description="Helical" evidence="16">
    <location>
        <begin position="99"/>
        <end position="117"/>
    </location>
</feature>
<dbReference type="PROSITE" id="PS00379">
    <property type="entry name" value="CDP_ALCOHOL_P_TRANSF"/>
    <property type="match status" value="1"/>
</dbReference>
<evidence type="ECO:0000256" key="15">
    <source>
        <dbReference type="RuleBase" id="RU003750"/>
    </source>
</evidence>
<evidence type="ECO:0000256" key="14">
    <source>
        <dbReference type="ARBA" id="ARBA00032361"/>
    </source>
</evidence>
<comment type="subcellular location">
    <subcellularLocation>
        <location evidence="2">Endomembrane system</location>
        <topology evidence="2">Multi-pass membrane protein</topology>
    </subcellularLocation>
</comment>
<comment type="similarity">
    <text evidence="3 15">Belongs to the CDP-alcohol phosphatidyltransferase class-I family.</text>
</comment>
<dbReference type="InterPro" id="IPR048254">
    <property type="entry name" value="CDP_ALCOHOL_P_TRANSF_CS"/>
</dbReference>
<dbReference type="InterPro" id="IPR000462">
    <property type="entry name" value="CDP-OH_P_trans"/>
</dbReference>
<feature type="transmembrane region" description="Helical" evidence="16">
    <location>
        <begin position="74"/>
        <end position="93"/>
    </location>
</feature>
<evidence type="ECO:0000313" key="17">
    <source>
        <dbReference type="EMBL" id="GGO06212.1"/>
    </source>
</evidence>
<evidence type="ECO:0000256" key="9">
    <source>
        <dbReference type="ARBA" id="ARBA00022989"/>
    </source>
</evidence>
<keyword evidence="11 16" id="KW-0472">Membrane</keyword>